<organism evidence="3 6">
    <name type="scientific">Adineta steineri</name>
    <dbReference type="NCBI Taxonomy" id="433720"/>
    <lineage>
        <taxon>Eukaryota</taxon>
        <taxon>Metazoa</taxon>
        <taxon>Spiralia</taxon>
        <taxon>Gnathifera</taxon>
        <taxon>Rotifera</taxon>
        <taxon>Eurotatoria</taxon>
        <taxon>Bdelloidea</taxon>
        <taxon>Adinetida</taxon>
        <taxon>Adinetidae</taxon>
        <taxon>Adineta</taxon>
    </lineage>
</organism>
<gene>
    <name evidence="2" type="ORF">JYZ213_LOCUS440</name>
    <name evidence="5" type="ORF">OKA104_LOCUS25840</name>
    <name evidence="4" type="ORF">OXD698_LOCUS24924</name>
    <name evidence="3" type="ORF">VCS650_LOCUS392</name>
</gene>
<evidence type="ECO:0000313" key="3">
    <source>
        <dbReference type="EMBL" id="CAF0736896.1"/>
    </source>
</evidence>
<feature type="chain" id="PRO_5036222473" evidence="1">
    <location>
        <begin position="18"/>
        <end position="554"/>
    </location>
</feature>
<dbReference type="EMBL" id="CAJOAY010002204">
    <property type="protein sequence ID" value="CAF3931314.1"/>
    <property type="molecule type" value="Genomic_DNA"/>
</dbReference>
<dbReference type="EMBL" id="CAJNON010000002">
    <property type="protein sequence ID" value="CAF0736896.1"/>
    <property type="molecule type" value="Genomic_DNA"/>
</dbReference>
<evidence type="ECO:0000313" key="5">
    <source>
        <dbReference type="EMBL" id="CAF3931314.1"/>
    </source>
</evidence>
<dbReference type="Proteomes" id="UP000663844">
    <property type="component" value="Unassembled WGS sequence"/>
</dbReference>
<dbReference type="Proteomes" id="UP000663881">
    <property type="component" value="Unassembled WGS sequence"/>
</dbReference>
<evidence type="ECO:0000313" key="2">
    <source>
        <dbReference type="EMBL" id="CAF0722690.1"/>
    </source>
</evidence>
<feature type="signal peptide" evidence="1">
    <location>
        <begin position="1"/>
        <end position="17"/>
    </location>
</feature>
<accession>A0A813NPS3</accession>
<dbReference type="Proteomes" id="UP000663891">
    <property type="component" value="Unassembled WGS sequence"/>
</dbReference>
<evidence type="ECO:0000313" key="4">
    <source>
        <dbReference type="EMBL" id="CAF3919248.1"/>
    </source>
</evidence>
<evidence type="ECO:0000256" key="1">
    <source>
        <dbReference type="SAM" id="SignalP"/>
    </source>
</evidence>
<dbReference type="EMBL" id="CAJNOG010000002">
    <property type="protein sequence ID" value="CAF0722690.1"/>
    <property type="molecule type" value="Genomic_DNA"/>
</dbReference>
<dbReference type="EMBL" id="CAJOAZ010002338">
    <property type="protein sequence ID" value="CAF3919248.1"/>
    <property type="molecule type" value="Genomic_DNA"/>
</dbReference>
<dbReference type="AlphaFoldDB" id="A0A813NPS3"/>
<reference evidence="3" key="1">
    <citation type="submission" date="2021-02" db="EMBL/GenBank/DDBJ databases">
        <authorList>
            <person name="Nowell W R."/>
        </authorList>
    </citation>
    <scope>NUCLEOTIDE SEQUENCE</scope>
</reference>
<proteinExistence type="predicted"/>
<dbReference type="PANTHER" id="PTHR45588:SF1">
    <property type="entry name" value="WW DOMAIN-CONTAINING PROTEIN"/>
    <property type="match status" value="1"/>
</dbReference>
<keyword evidence="1" id="KW-0732">Signal</keyword>
<dbReference type="PANTHER" id="PTHR45588">
    <property type="entry name" value="TPR DOMAIN-CONTAINING PROTEIN"/>
    <property type="match status" value="1"/>
</dbReference>
<comment type="caution">
    <text evidence="3">The sequence shown here is derived from an EMBL/GenBank/DDBJ whole genome shotgun (WGS) entry which is preliminary data.</text>
</comment>
<name>A0A813NPS3_9BILA</name>
<dbReference type="OrthoDB" id="10002954at2759"/>
<sequence>MLFLTILLSLSIQKSTCYEIEPMFGQKYIQFPTSTNNSLAQKHFIFGLAHLHSFEYSFASEQFEKAYDFDSKFAMAYVFAALINIQPVWLGENPKAGWEQIKQMNLHIDFEKLTQREQLYVEAGRNLFKRGILHYDDYIISLKIIYDLFPMDDEAGLFLVCVLFRKTQPEIRGYLNRNSQARQLQMKILKIILKTNPNHPGALHYFTHVYDQPQTASCALSNTLKYSRIAQSSSHAQHMSSHIFLRLGLYRQALIANLESDEIGMNIQRQYHSIEFMHYIYLNMGRRTYALQFLENLKPLINNNNTFYRMQYGIMYDRHIVETQDYNFVFDNPFDLIICPECTVLGDLLWLYQINSGLLLVKGFSTIKNDQQYNSTIVQNYIQQLVNMLIEVNKTEPTLSISILAMTLQLKAFHQYYRLATTNDEKHLALNYARIASELELSVNPPSYGPPIDPVKPSQELYGELLLENKQYEKAIEEFLHVMTYFPNRTLTLIGLARGYSLLNRTNLARLYYSRLINDMLYNSEFGLPWYDEAYNYLASPTFDSVPLNDIHLC</sequence>
<dbReference type="SUPFAM" id="SSF48452">
    <property type="entry name" value="TPR-like"/>
    <property type="match status" value="1"/>
</dbReference>
<evidence type="ECO:0000313" key="6">
    <source>
        <dbReference type="Proteomes" id="UP000663891"/>
    </source>
</evidence>
<dbReference type="Gene3D" id="1.25.40.10">
    <property type="entry name" value="Tetratricopeptide repeat domain"/>
    <property type="match status" value="1"/>
</dbReference>
<dbReference type="Proteomes" id="UP000663845">
    <property type="component" value="Unassembled WGS sequence"/>
</dbReference>
<protein>
    <submittedName>
        <fullName evidence="3">Uncharacterized protein</fullName>
    </submittedName>
</protein>
<dbReference type="InterPro" id="IPR011990">
    <property type="entry name" value="TPR-like_helical_dom_sf"/>
</dbReference>